<keyword evidence="4" id="KW-1185">Reference proteome</keyword>
<sequence>MKRSLEPSGARLRLLLYVSQAAALAAAVVVVVAGAAGPVGLLLAALFAATAVATAVALRRGQGDDGPAVLGTAEDITYDPVADPGQAAKRRWDRAVRRLPGRDDERD</sequence>
<accession>A0ABD5XWH2</accession>
<evidence type="ECO:0000256" key="2">
    <source>
        <dbReference type="SAM" id="Phobius"/>
    </source>
</evidence>
<feature type="compositionally biased region" description="Basic and acidic residues" evidence="1">
    <location>
        <begin position="93"/>
        <end position="107"/>
    </location>
</feature>
<gene>
    <name evidence="3" type="ORF">ACFQRB_07150</name>
</gene>
<dbReference type="RefSeq" id="WP_284012097.1">
    <property type="nucleotide sequence ID" value="NZ_CP126156.1"/>
</dbReference>
<reference evidence="3 4" key="1">
    <citation type="journal article" date="2019" name="Int. J. Syst. Evol. Microbiol.">
        <title>The Global Catalogue of Microorganisms (GCM) 10K type strain sequencing project: providing services to taxonomists for standard genome sequencing and annotation.</title>
        <authorList>
            <consortium name="The Broad Institute Genomics Platform"/>
            <consortium name="The Broad Institute Genome Sequencing Center for Infectious Disease"/>
            <person name="Wu L."/>
            <person name="Ma J."/>
        </authorList>
    </citation>
    <scope>NUCLEOTIDE SEQUENCE [LARGE SCALE GENOMIC DNA]</scope>
    <source>
        <strain evidence="3 4">DT92</strain>
    </source>
</reference>
<feature type="transmembrane region" description="Helical" evidence="2">
    <location>
        <begin position="39"/>
        <end position="58"/>
    </location>
</feature>
<evidence type="ECO:0000313" key="4">
    <source>
        <dbReference type="Proteomes" id="UP001596368"/>
    </source>
</evidence>
<dbReference type="Pfam" id="PF26007">
    <property type="entry name" value="DUF8000"/>
    <property type="match status" value="1"/>
</dbReference>
<keyword evidence="2" id="KW-1133">Transmembrane helix</keyword>
<comment type="caution">
    <text evidence="3">The sequence shown here is derived from an EMBL/GenBank/DDBJ whole genome shotgun (WGS) entry which is preliminary data.</text>
</comment>
<keyword evidence="2" id="KW-0472">Membrane</keyword>
<feature type="region of interest" description="Disordered" evidence="1">
    <location>
        <begin position="87"/>
        <end position="107"/>
    </location>
</feature>
<dbReference type="GeneID" id="81122044"/>
<organism evidence="3 4">
    <name type="scientific">Halobaculum litoreum</name>
    <dbReference type="NCBI Taxonomy" id="3031998"/>
    <lineage>
        <taxon>Archaea</taxon>
        <taxon>Methanobacteriati</taxon>
        <taxon>Methanobacteriota</taxon>
        <taxon>Stenosarchaea group</taxon>
        <taxon>Halobacteria</taxon>
        <taxon>Halobacteriales</taxon>
        <taxon>Haloferacaceae</taxon>
        <taxon>Halobaculum</taxon>
    </lineage>
</organism>
<feature type="transmembrane region" description="Helical" evidence="2">
    <location>
        <begin position="12"/>
        <end position="33"/>
    </location>
</feature>
<dbReference type="EMBL" id="JBHSZG010000001">
    <property type="protein sequence ID" value="MFC7136374.1"/>
    <property type="molecule type" value="Genomic_DNA"/>
</dbReference>
<dbReference type="AlphaFoldDB" id="A0ABD5XWH2"/>
<dbReference type="Proteomes" id="UP001596368">
    <property type="component" value="Unassembled WGS sequence"/>
</dbReference>
<evidence type="ECO:0000313" key="3">
    <source>
        <dbReference type="EMBL" id="MFC7136374.1"/>
    </source>
</evidence>
<evidence type="ECO:0000256" key="1">
    <source>
        <dbReference type="SAM" id="MobiDB-lite"/>
    </source>
</evidence>
<proteinExistence type="predicted"/>
<protein>
    <submittedName>
        <fullName evidence="3">Uncharacterized protein</fullName>
    </submittedName>
</protein>
<name>A0ABD5XWH2_9EURY</name>
<keyword evidence="2" id="KW-0812">Transmembrane</keyword>
<dbReference type="InterPro" id="IPR058313">
    <property type="entry name" value="DUF8000"/>
</dbReference>